<dbReference type="EMBL" id="NIRS01000006">
    <property type="protein sequence ID" value="PPK36509.1"/>
    <property type="molecule type" value="Genomic_DNA"/>
</dbReference>
<name>A0A2S6FGC2_9PSED</name>
<organism evidence="1 2">
    <name type="scientific">Pseudomonas laurylsulfatiphila</name>
    <dbReference type="NCBI Taxonomy" id="2011015"/>
    <lineage>
        <taxon>Bacteria</taxon>
        <taxon>Pseudomonadati</taxon>
        <taxon>Pseudomonadota</taxon>
        <taxon>Gammaproteobacteria</taxon>
        <taxon>Pseudomonadales</taxon>
        <taxon>Pseudomonadaceae</taxon>
        <taxon>Pseudomonas</taxon>
    </lineage>
</organism>
<gene>
    <name evidence="1" type="ORF">CD175_23130</name>
</gene>
<dbReference type="Proteomes" id="UP000238541">
    <property type="component" value="Unassembled WGS sequence"/>
</dbReference>
<reference evidence="2" key="1">
    <citation type="submission" date="2017-06" db="EMBL/GenBank/DDBJ databases">
        <authorList>
            <person name="Furmanczyk E.M."/>
        </authorList>
    </citation>
    <scope>NUCLEOTIDE SEQUENCE [LARGE SCALE GENOMIC DNA]</scope>
    <source>
        <strain evidence="2">AP3_16</strain>
    </source>
</reference>
<comment type="caution">
    <text evidence="1">The sequence shown here is derived from an EMBL/GenBank/DDBJ whole genome shotgun (WGS) entry which is preliminary data.</text>
</comment>
<evidence type="ECO:0000313" key="2">
    <source>
        <dbReference type="Proteomes" id="UP000238541"/>
    </source>
</evidence>
<proteinExistence type="predicted"/>
<evidence type="ECO:0000313" key="1">
    <source>
        <dbReference type="EMBL" id="PPK36509.1"/>
    </source>
</evidence>
<dbReference type="RefSeq" id="WP_104450660.1">
    <property type="nucleotide sequence ID" value="NZ_JBLZZR010000171.1"/>
</dbReference>
<sequence>MAIFQMILFFMGRPMHSDLAKAPQGTAMELHSPGTFNARNAIANAGRTLIGAKHAQRSRGGQAACPVQFIAV</sequence>
<keyword evidence="2" id="KW-1185">Reference proteome</keyword>
<dbReference type="AlphaFoldDB" id="A0A2S6FGC2"/>
<accession>A0A2S6FGC2</accession>
<protein>
    <submittedName>
        <fullName evidence="1">Uncharacterized protein</fullName>
    </submittedName>
</protein>